<evidence type="ECO:0000313" key="2">
    <source>
        <dbReference type="EMBL" id="PRY93602.1"/>
    </source>
</evidence>
<evidence type="ECO:0000256" key="1">
    <source>
        <dbReference type="SAM" id="Phobius"/>
    </source>
</evidence>
<keyword evidence="1" id="KW-0812">Transmembrane</keyword>
<name>A0A2T0X3T2_9RHOB</name>
<protein>
    <recommendedName>
        <fullName evidence="4">Aspartate carbamoyltransferase catalytic subunit</fullName>
    </recommendedName>
</protein>
<reference evidence="2 3" key="1">
    <citation type="submission" date="2018-03" db="EMBL/GenBank/DDBJ databases">
        <title>Genomic Encyclopedia of Archaeal and Bacterial Type Strains, Phase II (KMG-II): from individual species to whole genera.</title>
        <authorList>
            <person name="Goeker M."/>
        </authorList>
    </citation>
    <scope>NUCLEOTIDE SEQUENCE [LARGE SCALE GENOMIC DNA]</scope>
    <source>
        <strain evidence="2 3">DSM 29318</strain>
    </source>
</reference>
<gene>
    <name evidence="2" type="ORF">BCF33_2482</name>
</gene>
<dbReference type="AlphaFoldDB" id="A0A2T0X3T2"/>
<comment type="caution">
    <text evidence="2">The sequence shown here is derived from an EMBL/GenBank/DDBJ whole genome shotgun (WGS) entry which is preliminary data.</text>
</comment>
<dbReference type="RefSeq" id="WP_106161180.1">
    <property type="nucleotide sequence ID" value="NZ_PVTT01000002.1"/>
</dbReference>
<organism evidence="2 3">
    <name type="scientific">Hasllibacter halocynthiae</name>
    <dbReference type="NCBI Taxonomy" id="595589"/>
    <lineage>
        <taxon>Bacteria</taxon>
        <taxon>Pseudomonadati</taxon>
        <taxon>Pseudomonadota</taxon>
        <taxon>Alphaproteobacteria</taxon>
        <taxon>Rhodobacterales</taxon>
        <taxon>Roseobacteraceae</taxon>
        <taxon>Hasllibacter</taxon>
    </lineage>
</organism>
<keyword evidence="1" id="KW-1133">Transmembrane helix</keyword>
<accession>A0A2T0X3T2</accession>
<keyword evidence="3" id="KW-1185">Reference proteome</keyword>
<dbReference type="Proteomes" id="UP000238801">
    <property type="component" value="Unassembled WGS sequence"/>
</dbReference>
<proteinExistence type="predicted"/>
<dbReference type="EMBL" id="PVTT01000002">
    <property type="protein sequence ID" value="PRY93602.1"/>
    <property type="molecule type" value="Genomic_DNA"/>
</dbReference>
<evidence type="ECO:0000313" key="3">
    <source>
        <dbReference type="Proteomes" id="UP000238801"/>
    </source>
</evidence>
<feature type="transmembrane region" description="Helical" evidence="1">
    <location>
        <begin position="158"/>
        <end position="179"/>
    </location>
</feature>
<keyword evidence="1" id="KW-0472">Membrane</keyword>
<evidence type="ECO:0008006" key="4">
    <source>
        <dbReference type="Google" id="ProtNLM"/>
    </source>
</evidence>
<sequence length="180" mass="18824">MTEIAIPPHETPTIRLLSGTFPSAAALKAYALPGPEGWPLAEEAGAEMDPGRVEAFMRRDLGELGLAGYLEEGLGVPLDRLAGAPLDEVGEAVVVLHPRVLGDGGGVLRVPDRLRYHGAFTEGGWEPGLPPVMPKADTLPAGGEVDAAEDPEVKTPPALPWGLALAGTVVLVLLLTWIFS</sequence>